<evidence type="ECO:0000313" key="13">
    <source>
        <dbReference type="EMBL" id="KAJ3113649.1"/>
    </source>
</evidence>
<evidence type="ECO:0000256" key="12">
    <source>
        <dbReference type="ARBA" id="ARBA00023242"/>
    </source>
</evidence>
<dbReference type="GO" id="GO:0030674">
    <property type="term" value="F:protein-macromolecule adaptor activity"/>
    <property type="evidence" value="ECO:0007669"/>
    <property type="project" value="TreeGrafter"/>
</dbReference>
<keyword evidence="8" id="KW-1133">Transmembrane helix</keyword>
<dbReference type="GO" id="GO:0005816">
    <property type="term" value="C:spindle pole body"/>
    <property type="evidence" value="ECO:0007669"/>
    <property type="project" value="TreeGrafter"/>
</dbReference>
<evidence type="ECO:0000256" key="1">
    <source>
        <dbReference type="ARBA" id="ARBA00004232"/>
    </source>
</evidence>
<dbReference type="Proteomes" id="UP001211907">
    <property type="component" value="Unassembled WGS sequence"/>
</dbReference>
<evidence type="ECO:0000313" key="14">
    <source>
        <dbReference type="Proteomes" id="UP001211907"/>
    </source>
</evidence>
<evidence type="ECO:0000256" key="2">
    <source>
        <dbReference type="ARBA" id="ARBA00004567"/>
    </source>
</evidence>
<evidence type="ECO:0000256" key="8">
    <source>
        <dbReference type="ARBA" id="ARBA00022989"/>
    </source>
</evidence>
<evidence type="ECO:0000256" key="4">
    <source>
        <dbReference type="ARBA" id="ARBA00022448"/>
    </source>
</evidence>
<dbReference type="GO" id="GO:0031965">
    <property type="term" value="C:nuclear membrane"/>
    <property type="evidence" value="ECO:0007669"/>
    <property type="project" value="UniProtKB-SubCell"/>
</dbReference>
<evidence type="ECO:0000256" key="10">
    <source>
        <dbReference type="ARBA" id="ARBA00023132"/>
    </source>
</evidence>
<protein>
    <submittedName>
        <fullName evidence="13">Uncharacterized protein</fullName>
    </submittedName>
</protein>
<dbReference type="PANTHER" id="PTHR13269:SF6">
    <property type="entry name" value="NUCLEOPORIN NDC1"/>
    <property type="match status" value="1"/>
</dbReference>
<organism evidence="13 14">
    <name type="scientific">Physocladia obscura</name>
    <dbReference type="NCBI Taxonomy" id="109957"/>
    <lineage>
        <taxon>Eukaryota</taxon>
        <taxon>Fungi</taxon>
        <taxon>Fungi incertae sedis</taxon>
        <taxon>Chytridiomycota</taxon>
        <taxon>Chytridiomycota incertae sedis</taxon>
        <taxon>Chytridiomycetes</taxon>
        <taxon>Chytridiales</taxon>
        <taxon>Chytriomycetaceae</taxon>
        <taxon>Physocladia</taxon>
    </lineage>
</organism>
<reference evidence="13" key="1">
    <citation type="submission" date="2020-05" db="EMBL/GenBank/DDBJ databases">
        <title>Phylogenomic resolution of chytrid fungi.</title>
        <authorList>
            <person name="Stajich J.E."/>
            <person name="Amses K."/>
            <person name="Simmons R."/>
            <person name="Seto K."/>
            <person name="Myers J."/>
            <person name="Bonds A."/>
            <person name="Quandt C.A."/>
            <person name="Barry K."/>
            <person name="Liu P."/>
            <person name="Grigoriev I."/>
            <person name="Longcore J.E."/>
            <person name="James T.Y."/>
        </authorList>
    </citation>
    <scope>NUCLEOTIDE SEQUENCE</scope>
    <source>
        <strain evidence="13">JEL0513</strain>
    </source>
</reference>
<keyword evidence="4" id="KW-0813">Transport</keyword>
<comment type="subcellular location">
    <subcellularLocation>
        <location evidence="1">Nucleus membrane</location>
        <topology evidence="1">Multi-pass membrane protein</topology>
    </subcellularLocation>
    <subcellularLocation>
        <location evidence="2">Nucleus</location>
        <location evidence="2">Nuclear pore complex</location>
    </subcellularLocation>
</comment>
<dbReference type="GO" id="GO:0015031">
    <property type="term" value="P:protein transport"/>
    <property type="evidence" value="ECO:0007669"/>
    <property type="project" value="UniProtKB-KW"/>
</dbReference>
<evidence type="ECO:0000256" key="3">
    <source>
        <dbReference type="ARBA" id="ARBA00005760"/>
    </source>
</evidence>
<keyword evidence="5" id="KW-0812">Transmembrane</keyword>
<gene>
    <name evidence="13" type="ORF">HK100_001921</name>
</gene>
<keyword evidence="14" id="KW-1185">Reference proteome</keyword>
<keyword evidence="7" id="KW-0653">Protein transport</keyword>
<dbReference type="InterPro" id="IPR019049">
    <property type="entry name" value="Nucleoporin_prot_Ndc1/Nup"/>
</dbReference>
<keyword evidence="9" id="KW-0811">Translocation</keyword>
<dbReference type="Pfam" id="PF09531">
    <property type="entry name" value="Ndc1_Nup"/>
    <property type="match status" value="1"/>
</dbReference>
<keyword evidence="10" id="KW-0906">Nuclear pore complex</keyword>
<dbReference type="GO" id="GO:0051028">
    <property type="term" value="P:mRNA transport"/>
    <property type="evidence" value="ECO:0007669"/>
    <property type="project" value="UniProtKB-KW"/>
</dbReference>
<evidence type="ECO:0000256" key="5">
    <source>
        <dbReference type="ARBA" id="ARBA00022692"/>
    </source>
</evidence>
<dbReference type="GO" id="GO:0070762">
    <property type="term" value="C:nuclear pore transmembrane ring"/>
    <property type="evidence" value="ECO:0007669"/>
    <property type="project" value="TreeGrafter"/>
</dbReference>
<comment type="caution">
    <text evidence="13">The sequence shown here is derived from an EMBL/GenBank/DDBJ whole genome shotgun (WGS) entry which is preliminary data.</text>
</comment>
<dbReference type="AlphaFoldDB" id="A0AAD5XE71"/>
<keyword evidence="6" id="KW-0509">mRNA transport</keyword>
<keyword evidence="11" id="KW-0472">Membrane</keyword>
<keyword evidence="12" id="KW-0539">Nucleus</keyword>
<evidence type="ECO:0000256" key="6">
    <source>
        <dbReference type="ARBA" id="ARBA00022816"/>
    </source>
</evidence>
<dbReference type="EMBL" id="JADGJH010001430">
    <property type="protein sequence ID" value="KAJ3113649.1"/>
    <property type="molecule type" value="Genomic_DNA"/>
</dbReference>
<evidence type="ECO:0000256" key="11">
    <source>
        <dbReference type="ARBA" id="ARBA00023136"/>
    </source>
</evidence>
<evidence type="ECO:0000256" key="7">
    <source>
        <dbReference type="ARBA" id="ARBA00022927"/>
    </source>
</evidence>
<name>A0AAD5XE71_9FUNG</name>
<accession>A0AAD5XE71</accession>
<dbReference type="PANTHER" id="PTHR13269">
    <property type="entry name" value="NUCLEOPORIN NDC1"/>
    <property type="match status" value="1"/>
</dbReference>
<dbReference type="GO" id="GO:0006999">
    <property type="term" value="P:nuclear pore organization"/>
    <property type="evidence" value="ECO:0007669"/>
    <property type="project" value="TreeGrafter"/>
</dbReference>
<sequence>MAILYSAMPTVLATSLRVAIAFGLALSPATPLSQDRFPFFNFRGILEVFLLSAFVLSLWESCESVVNSIYSLPLTELESASPFDQINAILPALKQEHKSHYETAFAFLHLARIARDKPSVREYIFNDDMHQSTNEVSPLWIAVASACIRRVESLRSACISAQQEFSAVSAGSVSKQSSANARSLRLLKSGKASSLLADSQLPSPSPIKRMKVLTGAVKPVIVGGPNGKRSFLDALREAEKEEEDTKTTSKSGMAGLYKNVKSDGLIKGNSGGTLVTEYFWIAVGFVSKSIEESGDGKRGNSTPARRGMKTMTRKVFADYEIFKLAVEAISKLLIAATSEDKYGTVHRDIPVVLECLINCLAAVEAHAVNPGAPEGQLQHGQIVLKEPLAAIHGEKE</sequence>
<proteinExistence type="inferred from homology"/>
<evidence type="ECO:0000256" key="9">
    <source>
        <dbReference type="ARBA" id="ARBA00023010"/>
    </source>
</evidence>
<comment type="similarity">
    <text evidence="3">Belongs to the NDC1 family.</text>
</comment>